<evidence type="ECO:0000256" key="4">
    <source>
        <dbReference type="SAM" id="SignalP"/>
    </source>
</evidence>
<feature type="domain" description="DUF11" evidence="5">
    <location>
        <begin position="387"/>
        <end position="496"/>
    </location>
</feature>
<dbReference type="InterPro" id="IPR001258">
    <property type="entry name" value="NHL_repeat"/>
</dbReference>
<feature type="chain" id="PRO_5016409100" evidence="4">
    <location>
        <begin position="20"/>
        <end position="1108"/>
    </location>
</feature>
<reference evidence="7 8" key="1">
    <citation type="submission" date="2018-06" db="EMBL/GenBank/DDBJ databases">
        <title>Genomic Encyclopedia of Archaeal and Bacterial Type Strains, Phase II (KMG-II): from individual species to whole genera.</title>
        <authorList>
            <person name="Goeker M."/>
        </authorList>
    </citation>
    <scope>NUCLEOTIDE SEQUENCE [LARGE SCALE GENOMIC DNA]</scope>
    <source>
        <strain evidence="7 8">DSM 25663</strain>
    </source>
</reference>
<dbReference type="EMBL" id="QLSZ01000005">
    <property type="protein sequence ID" value="RAR72507.1"/>
    <property type="molecule type" value="Genomic_DNA"/>
</dbReference>
<dbReference type="Gene3D" id="2.60.40.1170">
    <property type="entry name" value="Mu homology domain, subdomain B"/>
    <property type="match status" value="1"/>
</dbReference>
<evidence type="ECO:0000313" key="7">
    <source>
        <dbReference type="EMBL" id="RAR72507.1"/>
    </source>
</evidence>
<dbReference type="PANTHER" id="PTHR24104:SF25">
    <property type="entry name" value="PROTEIN LIN-41"/>
    <property type="match status" value="1"/>
</dbReference>
<dbReference type="NCBIfam" id="TIGR04183">
    <property type="entry name" value="Por_Secre_tail"/>
    <property type="match status" value="1"/>
</dbReference>
<evidence type="ECO:0000256" key="2">
    <source>
        <dbReference type="ARBA" id="ARBA00022737"/>
    </source>
</evidence>
<name>A0A328YPR0_9FLAO</name>
<dbReference type="Pfam" id="PF01345">
    <property type="entry name" value="DUF11"/>
    <property type="match status" value="1"/>
</dbReference>
<feature type="domain" description="Secretion system C-terminal sorting" evidence="6">
    <location>
        <begin position="1040"/>
        <end position="1105"/>
    </location>
</feature>
<accession>A0A328YPR0</accession>
<dbReference type="AlphaFoldDB" id="A0A328YPR0"/>
<dbReference type="InterPro" id="IPR026444">
    <property type="entry name" value="Secre_tail"/>
</dbReference>
<evidence type="ECO:0000256" key="3">
    <source>
        <dbReference type="PROSITE-ProRule" id="PRU00504"/>
    </source>
</evidence>
<dbReference type="Gene3D" id="2.120.10.30">
    <property type="entry name" value="TolB, C-terminal domain"/>
    <property type="match status" value="2"/>
</dbReference>
<keyword evidence="8" id="KW-1185">Reference proteome</keyword>
<protein>
    <submittedName>
        <fullName evidence="7">Putative secreted protein (Por secretion system target)</fullName>
    </submittedName>
</protein>
<evidence type="ECO:0000259" key="5">
    <source>
        <dbReference type="Pfam" id="PF01345"/>
    </source>
</evidence>
<dbReference type="GO" id="GO:0008270">
    <property type="term" value="F:zinc ion binding"/>
    <property type="evidence" value="ECO:0007669"/>
    <property type="project" value="UniProtKB-KW"/>
</dbReference>
<dbReference type="GO" id="GO:0000209">
    <property type="term" value="P:protein polyubiquitination"/>
    <property type="evidence" value="ECO:0007669"/>
    <property type="project" value="TreeGrafter"/>
</dbReference>
<dbReference type="PANTHER" id="PTHR24104">
    <property type="entry name" value="E3 UBIQUITIN-PROTEIN LIGASE NHLRC1-RELATED"/>
    <property type="match status" value="1"/>
</dbReference>
<organism evidence="7 8">
    <name type="scientific">Flavobacterium aciduliphilum</name>
    <dbReference type="NCBI Taxonomy" id="1101402"/>
    <lineage>
        <taxon>Bacteria</taxon>
        <taxon>Pseudomonadati</taxon>
        <taxon>Bacteroidota</taxon>
        <taxon>Flavobacteriia</taxon>
        <taxon>Flavobacteriales</taxon>
        <taxon>Flavobacteriaceae</taxon>
        <taxon>Flavobacterium</taxon>
    </lineage>
</organism>
<dbReference type="Proteomes" id="UP000248840">
    <property type="component" value="Unassembled WGS sequence"/>
</dbReference>
<dbReference type="InterPro" id="IPR001434">
    <property type="entry name" value="OmcB-like_DUF11"/>
</dbReference>
<evidence type="ECO:0000313" key="8">
    <source>
        <dbReference type="Proteomes" id="UP000248840"/>
    </source>
</evidence>
<keyword evidence="1 4" id="KW-0732">Signal</keyword>
<dbReference type="GO" id="GO:0061630">
    <property type="term" value="F:ubiquitin protein ligase activity"/>
    <property type="evidence" value="ECO:0007669"/>
    <property type="project" value="TreeGrafter"/>
</dbReference>
<evidence type="ECO:0000259" key="6">
    <source>
        <dbReference type="Pfam" id="PF18962"/>
    </source>
</evidence>
<dbReference type="Pfam" id="PF18962">
    <property type="entry name" value="Por_Secre_tail"/>
    <property type="match status" value="1"/>
</dbReference>
<feature type="repeat" description="NHL" evidence="3">
    <location>
        <begin position="273"/>
        <end position="316"/>
    </location>
</feature>
<dbReference type="SUPFAM" id="SSF101898">
    <property type="entry name" value="NHL repeat"/>
    <property type="match status" value="1"/>
</dbReference>
<sequence>MGMKKIYLLFLFTIHCCIAQQTFTTYQAANLVVGQSTFTTTTSSCLQSGLTWPSYSAISCKGVLAIASQNGAGVRLWKTVYDANGKAADVVVGQSSFVCGTGTTQSTFNNANGVAFSPDGNKLLVSDFGNNRVLIWNSIPTSNGQPADVVLGQTSFTTNTSGVSSTSLWGPAGIFVSTNGNLFVSDRLNHRVLIWNSIPTTNATAADIVIGQPDFVSNSPGNGASNLNKPWGLWVTNDGKFLVADNTNHRVLIWNTIPTVNAAPADVVIGQLGFNSSTAGLGAASLYFPAGVTVSPDGKLAVGETGNNRILLFNSVPTTNATAANVVLGQASFTTNTALYPSGTATSQNFRDVYNVSFDLNGRLFVTGRQTHRVLVFGTLPTTQAELGITMSSNNNASCTGSSNQITVTVTNNSNNDATGVITSASFPATFSYLSHTASTGTYNPASGYWTIGTVPANSSVTLLITSAAGATGTYTASANILQSNQLDTNLNNNGISINYTISTITTASPTVSSQSFCNGATVANLNATGTNIQWYASNSGGLPLAASTVLTAGTYYATQTIGTCESARVGATISFPTKTWNGTSWDGDGLDPSNVESIVFTGDFTSVANIQGCSCTVNSGTVIIDSGHTLSLTNDLKVNGGTLTFNDGASLLQTNSVVNTGAITYKRTTSVLNNNYDFVYWSSPVVNQQLASIWMSSNGSTFYTFDPTVNYWVSQNGNVSMNPGIGYISRAFSGDAGWTPNNSWNSSFTGVPNNGDYAVSILKNNSFINNLIGNPYPSALDLERFYEDNNSVITPNFYFWTHNTPILNDAYTPSDYATYNAILGVGVGTGNGAITGGTMPDQYLDACQGFFAEALTTGTIYFKNTQRVSGNNNGFYKQTNQTTPIEKHCIWLNFTNTNGLFKQQLIDYAQGATNQWDVLYDAESFNGNEYADFYSLSGSKPCVIQSRALPFMSQDSVPLGYSCTHADTYSISIDHLNGLFIHQDIYLEDLELNQIHNLKVCPYTFTSTSGTFDSRFILRYENNALNKPMTEYTKGITTFPNPAHSVLNIESNGIAIDKIIIVDITGKKVWEQKDNVNQVDVKNFASGWYSIETYSEEQKFTSKFLKI</sequence>
<dbReference type="InterPro" id="IPR011042">
    <property type="entry name" value="6-blade_b-propeller_TolB-like"/>
</dbReference>
<dbReference type="GO" id="GO:0043161">
    <property type="term" value="P:proteasome-mediated ubiquitin-dependent protein catabolic process"/>
    <property type="evidence" value="ECO:0007669"/>
    <property type="project" value="TreeGrafter"/>
</dbReference>
<feature type="signal peptide" evidence="4">
    <location>
        <begin position="1"/>
        <end position="19"/>
    </location>
</feature>
<dbReference type="CDD" id="cd05819">
    <property type="entry name" value="NHL"/>
    <property type="match status" value="1"/>
</dbReference>
<gene>
    <name evidence="7" type="ORF">CLV55_10574</name>
</gene>
<evidence type="ECO:0000256" key="1">
    <source>
        <dbReference type="ARBA" id="ARBA00022729"/>
    </source>
</evidence>
<feature type="repeat" description="NHL" evidence="3">
    <location>
        <begin position="214"/>
        <end position="257"/>
    </location>
</feature>
<dbReference type="PROSITE" id="PS51125">
    <property type="entry name" value="NHL"/>
    <property type="match status" value="2"/>
</dbReference>
<dbReference type="Pfam" id="PF01436">
    <property type="entry name" value="NHL"/>
    <property type="match status" value="1"/>
</dbReference>
<proteinExistence type="predicted"/>
<comment type="caution">
    <text evidence="7">The sequence shown here is derived from an EMBL/GenBank/DDBJ whole genome shotgun (WGS) entry which is preliminary data.</text>
</comment>
<dbReference type="InterPro" id="IPR050952">
    <property type="entry name" value="TRIM-NHL_E3_ligases"/>
</dbReference>
<keyword evidence="2" id="KW-0677">Repeat</keyword>